<feature type="domain" description="Transcription regulator PadR N-terminal" evidence="1">
    <location>
        <begin position="7"/>
        <end position="81"/>
    </location>
</feature>
<keyword evidence="3" id="KW-1185">Reference proteome</keyword>
<reference evidence="2 3" key="1">
    <citation type="submission" date="2018-10" db="EMBL/GenBank/DDBJ databases">
        <authorList>
            <person name="Li J."/>
        </authorList>
    </citation>
    <scope>NUCLEOTIDE SEQUENCE [LARGE SCALE GENOMIC DNA]</scope>
    <source>
        <strain evidence="2 3">IF 016277</strain>
    </source>
</reference>
<dbReference type="EMBL" id="RCUX01000006">
    <property type="protein sequence ID" value="RLP75580.1"/>
    <property type="molecule type" value="Genomic_DNA"/>
</dbReference>
<dbReference type="RefSeq" id="WP_121648552.1">
    <property type="nucleotide sequence ID" value="NZ_RCUX01000006.1"/>
</dbReference>
<gene>
    <name evidence="2" type="ORF">D9V32_08890</name>
</gene>
<name>A0A3L7A6W5_9MICO</name>
<accession>A0A3L7A6W5</accession>
<dbReference type="Gene3D" id="1.10.10.10">
    <property type="entry name" value="Winged helix-like DNA-binding domain superfamily/Winged helix DNA-binding domain"/>
    <property type="match status" value="1"/>
</dbReference>
<organism evidence="2 3">
    <name type="scientific">Mycetocola tolaasinivorans</name>
    <dbReference type="NCBI Taxonomy" id="76635"/>
    <lineage>
        <taxon>Bacteria</taxon>
        <taxon>Bacillati</taxon>
        <taxon>Actinomycetota</taxon>
        <taxon>Actinomycetes</taxon>
        <taxon>Micrococcales</taxon>
        <taxon>Microbacteriaceae</taxon>
        <taxon>Mycetocola</taxon>
    </lineage>
</organism>
<evidence type="ECO:0000313" key="3">
    <source>
        <dbReference type="Proteomes" id="UP000272503"/>
    </source>
</evidence>
<dbReference type="AlphaFoldDB" id="A0A3L7A6W5"/>
<dbReference type="PANTHER" id="PTHR43252:SF6">
    <property type="entry name" value="NEGATIVE TRANSCRIPTION REGULATOR PADR"/>
    <property type="match status" value="1"/>
</dbReference>
<evidence type="ECO:0000259" key="1">
    <source>
        <dbReference type="Pfam" id="PF03551"/>
    </source>
</evidence>
<dbReference type="PANTHER" id="PTHR43252">
    <property type="entry name" value="TRANSCRIPTIONAL REGULATOR YQJI"/>
    <property type="match status" value="1"/>
</dbReference>
<sequence length="176" mass="19352">MDNAQTLLGLLEAAPSHGYDLKGEYDRYFGGQKPLAFGQVYATLARLIRDGLILEAQGGESSGGPDRKSYSVTAAGRVRVREWMFTPDTPEPTLQSNLFAKTVIALLLDEDAASLLDAQRACHQARMRELTRAKRDADLATILTIDHALFHIEADLRWIELTGARLTELRAGVRGA</sequence>
<dbReference type="Pfam" id="PF03551">
    <property type="entry name" value="PadR"/>
    <property type="match status" value="1"/>
</dbReference>
<dbReference type="InterPro" id="IPR036388">
    <property type="entry name" value="WH-like_DNA-bd_sf"/>
</dbReference>
<protein>
    <submittedName>
        <fullName evidence="2">PadR family transcriptional regulator</fullName>
    </submittedName>
</protein>
<dbReference type="InterPro" id="IPR036390">
    <property type="entry name" value="WH_DNA-bd_sf"/>
</dbReference>
<dbReference type="InterPro" id="IPR005149">
    <property type="entry name" value="Tscrpt_reg_PadR_N"/>
</dbReference>
<dbReference type="Proteomes" id="UP000272503">
    <property type="component" value="Unassembled WGS sequence"/>
</dbReference>
<dbReference type="OrthoDB" id="3186544at2"/>
<comment type="caution">
    <text evidence="2">The sequence shown here is derived from an EMBL/GenBank/DDBJ whole genome shotgun (WGS) entry which is preliminary data.</text>
</comment>
<dbReference type="SUPFAM" id="SSF46785">
    <property type="entry name" value="Winged helix' DNA-binding domain"/>
    <property type="match status" value="1"/>
</dbReference>
<evidence type="ECO:0000313" key="2">
    <source>
        <dbReference type="EMBL" id="RLP75580.1"/>
    </source>
</evidence>
<proteinExistence type="predicted"/>